<keyword evidence="3" id="KW-0813">Transport</keyword>
<feature type="transmembrane region" description="Helical" evidence="8">
    <location>
        <begin position="240"/>
        <end position="260"/>
    </location>
</feature>
<dbReference type="GO" id="GO:0022857">
    <property type="term" value="F:transmembrane transporter activity"/>
    <property type="evidence" value="ECO:0007669"/>
    <property type="project" value="InterPro"/>
</dbReference>
<protein>
    <submittedName>
        <fullName evidence="10">Riboflavin transporter RibZ</fullName>
    </submittedName>
</protein>
<evidence type="ECO:0000256" key="3">
    <source>
        <dbReference type="ARBA" id="ARBA00022448"/>
    </source>
</evidence>
<feature type="domain" description="Major facilitator superfamily (MFS) profile" evidence="9">
    <location>
        <begin position="21"/>
        <end position="474"/>
    </location>
</feature>
<evidence type="ECO:0000256" key="7">
    <source>
        <dbReference type="ARBA" id="ARBA00023136"/>
    </source>
</evidence>
<feature type="transmembrane region" description="Helical" evidence="8">
    <location>
        <begin position="144"/>
        <end position="167"/>
    </location>
</feature>
<evidence type="ECO:0000256" key="4">
    <source>
        <dbReference type="ARBA" id="ARBA00022475"/>
    </source>
</evidence>
<dbReference type="OrthoDB" id="9816041at2"/>
<organism evidence="10 11">
    <name type="scientific">Calidithermus terrae</name>
    <dbReference type="NCBI Taxonomy" id="1408545"/>
    <lineage>
        <taxon>Bacteria</taxon>
        <taxon>Thermotogati</taxon>
        <taxon>Deinococcota</taxon>
        <taxon>Deinococci</taxon>
        <taxon>Thermales</taxon>
        <taxon>Thermaceae</taxon>
        <taxon>Calidithermus</taxon>
    </lineage>
</organism>
<evidence type="ECO:0000256" key="5">
    <source>
        <dbReference type="ARBA" id="ARBA00022692"/>
    </source>
</evidence>
<dbReference type="RefSeq" id="WP_119315869.1">
    <property type="nucleotide sequence ID" value="NZ_QXDL01000142.1"/>
</dbReference>
<dbReference type="PANTHER" id="PTHR42718">
    <property type="entry name" value="MAJOR FACILITATOR SUPERFAMILY MULTIDRUG TRANSPORTER MFSC"/>
    <property type="match status" value="1"/>
</dbReference>
<dbReference type="Proteomes" id="UP000265715">
    <property type="component" value="Unassembled WGS sequence"/>
</dbReference>
<keyword evidence="7 8" id="KW-0472">Membrane</keyword>
<keyword evidence="4" id="KW-1003">Cell membrane</keyword>
<dbReference type="InterPro" id="IPR004638">
    <property type="entry name" value="EmrB-like"/>
</dbReference>
<keyword evidence="11" id="KW-1185">Reference proteome</keyword>
<evidence type="ECO:0000313" key="10">
    <source>
        <dbReference type="EMBL" id="RIH81930.1"/>
    </source>
</evidence>
<evidence type="ECO:0000256" key="8">
    <source>
        <dbReference type="SAM" id="Phobius"/>
    </source>
</evidence>
<keyword evidence="6 8" id="KW-1133">Transmembrane helix</keyword>
<feature type="transmembrane region" description="Helical" evidence="8">
    <location>
        <begin position="208"/>
        <end position="228"/>
    </location>
</feature>
<dbReference type="SUPFAM" id="SSF103473">
    <property type="entry name" value="MFS general substrate transporter"/>
    <property type="match status" value="1"/>
</dbReference>
<accession>A0A399EFU2</accession>
<evidence type="ECO:0000313" key="11">
    <source>
        <dbReference type="Proteomes" id="UP000265715"/>
    </source>
</evidence>
<dbReference type="PRINTS" id="PR01036">
    <property type="entry name" value="TCRTETB"/>
</dbReference>
<evidence type="ECO:0000256" key="2">
    <source>
        <dbReference type="ARBA" id="ARBA00008537"/>
    </source>
</evidence>
<feature type="transmembrane region" description="Helical" evidence="8">
    <location>
        <begin position="173"/>
        <end position="196"/>
    </location>
</feature>
<dbReference type="NCBIfam" id="TIGR00711">
    <property type="entry name" value="efflux_EmrB"/>
    <property type="match status" value="1"/>
</dbReference>
<feature type="transmembrane region" description="Helical" evidence="8">
    <location>
        <begin position="344"/>
        <end position="363"/>
    </location>
</feature>
<dbReference type="Gene3D" id="1.20.1720.10">
    <property type="entry name" value="Multidrug resistance protein D"/>
    <property type="match status" value="1"/>
</dbReference>
<feature type="transmembrane region" description="Helical" evidence="8">
    <location>
        <begin position="446"/>
        <end position="469"/>
    </location>
</feature>
<keyword evidence="5 8" id="KW-0812">Transmembrane</keyword>
<evidence type="ECO:0000256" key="1">
    <source>
        <dbReference type="ARBA" id="ARBA00004651"/>
    </source>
</evidence>
<feature type="transmembrane region" description="Helical" evidence="8">
    <location>
        <begin position="402"/>
        <end position="426"/>
    </location>
</feature>
<dbReference type="EMBL" id="QXDL01000142">
    <property type="protein sequence ID" value="RIH81930.1"/>
    <property type="molecule type" value="Genomic_DNA"/>
</dbReference>
<dbReference type="PANTHER" id="PTHR42718:SF9">
    <property type="entry name" value="MAJOR FACILITATOR SUPERFAMILY MULTIDRUG TRANSPORTER MFSC"/>
    <property type="match status" value="1"/>
</dbReference>
<comment type="similarity">
    <text evidence="2">Belongs to the major facilitator superfamily. EmrB family.</text>
</comment>
<dbReference type="InterPro" id="IPR020846">
    <property type="entry name" value="MFS_dom"/>
</dbReference>
<proteinExistence type="inferred from homology"/>
<feature type="transmembrane region" description="Helical" evidence="8">
    <location>
        <begin position="369"/>
        <end position="390"/>
    </location>
</feature>
<feature type="transmembrane region" description="Helical" evidence="8">
    <location>
        <begin position="21"/>
        <end position="39"/>
    </location>
</feature>
<comment type="subcellular location">
    <subcellularLocation>
        <location evidence="1">Cell membrane</location>
        <topology evidence="1">Multi-pass membrane protein</topology>
    </subcellularLocation>
</comment>
<dbReference type="Pfam" id="PF07690">
    <property type="entry name" value="MFS_1"/>
    <property type="match status" value="1"/>
</dbReference>
<gene>
    <name evidence="10" type="primary">ribZ</name>
    <name evidence="10" type="ORF">Mterra_02892</name>
</gene>
<dbReference type="AlphaFoldDB" id="A0A399EFU2"/>
<feature type="transmembrane region" description="Helical" evidence="8">
    <location>
        <begin position="281"/>
        <end position="304"/>
    </location>
</feature>
<dbReference type="InterPro" id="IPR036259">
    <property type="entry name" value="MFS_trans_sf"/>
</dbReference>
<feature type="transmembrane region" description="Helical" evidence="8">
    <location>
        <begin position="59"/>
        <end position="79"/>
    </location>
</feature>
<dbReference type="GO" id="GO:0005886">
    <property type="term" value="C:plasma membrane"/>
    <property type="evidence" value="ECO:0007669"/>
    <property type="project" value="UniProtKB-SubCell"/>
</dbReference>
<evidence type="ECO:0000256" key="6">
    <source>
        <dbReference type="ARBA" id="ARBA00022989"/>
    </source>
</evidence>
<feature type="transmembrane region" description="Helical" evidence="8">
    <location>
        <begin position="117"/>
        <end position="137"/>
    </location>
</feature>
<feature type="transmembrane region" description="Helical" evidence="8">
    <location>
        <begin position="86"/>
        <end position="105"/>
    </location>
</feature>
<name>A0A399EFU2_9DEIN</name>
<dbReference type="Gene3D" id="1.20.1250.20">
    <property type="entry name" value="MFS general substrate transporter like domains"/>
    <property type="match status" value="1"/>
</dbReference>
<reference evidence="10 11" key="1">
    <citation type="submission" date="2018-08" db="EMBL/GenBank/DDBJ databases">
        <title>Meiothermus terrae DSM 26712 genome sequencing project.</title>
        <authorList>
            <person name="Da Costa M.S."/>
            <person name="Albuquerque L."/>
            <person name="Raposo P."/>
            <person name="Froufe H.J.C."/>
            <person name="Barroso C.S."/>
            <person name="Egas C."/>
        </authorList>
    </citation>
    <scope>NUCLEOTIDE SEQUENCE [LARGE SCALE GENOMIC DNA]</scope>
    <source>
        <strain evidence="10 11">DSM 26712</strain>
    </source>
</reference>
<sequence length="492" mass="50931">MTHAQNPDRTAPELTPRDRGILFTLLIATFVVILNETIMNVALPRLMAELRVSAATVQWLATAFMLTMAVVIPTTGFVLQRFSTRQVFLGAMGLFCLGTLLAGLAPGFELLLAGRVVQASGTAVMLPLLITTVLALVPAERRGAVMGSISVVISVAPAVGPTLSGLILEALPWRFLFLLVLPVALLTLAYGAWRLVNVGEPRPGTLDLPSVLLSAAGFGGVVYGFSSAGEGPDGWGNPRVALALGVGGLSLLLFTLRQLALGRRGTPLLDLRAFGYPMFSLSLVVIMIAMMALFGGAILLPIYLQGLRGLGSLETGLLLLPGGLLMGLAAPTVGRLFDRHGPVVLSVPGAALLTLTLWGFSTVTATTPAGLLLALHLALSLGLALLFTPVMTTGLNPLPGHLYSHGSAIMSTLQMVAGAVGTALLVTVMTSRAASLAASPQAAQTAGLHAAFALSAGIAALALLLTFFLRRSLPSPEAEPAHLEAQPAFAAD</sequence>
<evidence type="ECO:0000259" key="9">
    <source>
        <dbReference type="PROSITE" id="PS50850"/>
    </source>
</evidence>
<dbReference type="InterPro" id="IPR011701">
    <property type="entry name" value="MFS"/>
</dbReference>
<dbReference type="PROSITE" id="PS50850">
    <property type="entry name" value="MFS"/>
    <property type="match status" value="1"/>
</dbReference>
<comment type="caution">
    <text evidence="10">The sequence shown here is derived from an EMBL/GenBank/DDBJ whole genome shotgun (WGS) entry which is preliminary data.</text>
</comment>